<evidence type="ECO:0000256" key="4">
    <source>
        <dbReference type="PROSITE-ProRule" id="PRU00042"/>
    </source>
</evidence>
<protein>
    <submittedName>
        <fullName evidence="6">Zinc-finger double domain-containing protein</fullName>
    </submittedName>
</protein>
<name>A0AAD4QSG4_9BILA</name>
<sequence length="100" mass="10907">MAVTCNQTFKSSSCEGNLDTKAFVGHESTSCAQGDLTVHTLTRTTEKPYMSDPCSYAGTKSSHLKQDLRTHTSEKPYKCSLCSFASSSALKIHSRKHTGE</sequence>
<keyword evidence="3" id="KW-0862">Zinc</keyword>
<evidence type="ECO:0000256" key="1">
    <source>
        <dbReference type="ARBA" id="ARBA00022723"/>
    </source>
</evidence>
<keyword evidence="2 4" id="KW-0863">Zinc-finger</keyword>
<gene>
    <name evidence="6" type="ORF">DdX_19087</name>
</gene>
<dbReference type="PROSITE" id="PS50157">
    <property type="entry name" value="ZINC_FINGER_C2H2_2"/>
    <property type="match status" value="2"/>
</dbReference>
<evidence type="ECO:0000313" key="6">
    <source>
        <dbReference type="EMBL" id="KAI1696333.1"/>
    </source>
</evidence>
<dbReference type="Gene3D" id="3.30.160.60">
    <property type="entry name" value="Classic Zinc Finger"/>
    <property type="match status" value="2"/>
</dbReference>
<keyword evidence="7" id="KW-1185">Reference proteome</keyword>
<feature type="domain" description="C2H2-type" evidence="5">
    <location>
        <begin position="49"/>
        <end position="76"/>
    </location>
</feature>
<dbReference type="PANTHER" id="PTHR23235">
    <property type="entry name" value="KRUEPPEL-LIKE TRANSCRIPTION FACTOR"/>
    <property type="match status" value="1"/>
</dbReference>
<comment type="caution">
    <text evidence="6">The sequence shown here is derived from an EMBL/GenBank/DDBJ whole genome shotgun (WGS) entry which is preliminary data.</text>
</comment>
<dbReference type="EMBL" id="JAKKPZ010000333">
    <property type="protein sequence ID" value="KAI1696333.1"/>
    <property type="molecule type" value="Genomic_DNA"/>
</dbReference>
<reference evidence="6" key="1">
    <citation type="submission" date="2022-01" db="EMBL/GenBank/DDBJ databases">
        <title>Genome Sequence Resource for Two Populations of Ditylenchus destructor, the Migratory Endoparasitic Phytonematode.</title>
        <authorList>
            <person name="Zhang H."/>
            <person name="Lin R."/>
            <person name="Xie B."/>
        </authorList>
    </citation>
    <scope>NUCLEOTIDE SEQUENCE</scope>
    <source>
        <strain evidence="6">BazhouSP</strain>
    </source>
</reference>
<organism evidence="6 7">
    <name type="scientific">Ditylenchus destructor</name>
    <dbReference type="NCBI Taxonomy" id="166010"/>
    <lineage>
        <taxon>Eukaryota</taxon>
        <taxon>Metazoa</taxon>
        <taxon>Ecdysozoa</taxon>
        <taxon>Nematoda</taxon>
        <taxon>Chromadorea</taxon>
        <taxon>Rhabditida</taxon>
        <taxon>Tylenchina</taxon>
        <taxon>Tylenchomorpha</taxon>
        <taxon>Sphaerularioidea</taxon>
        <taxon>Anguinidae</taxon>
        <taxon>Anguininae</taxon>
        <taxon>Ditylenchus</taxon>
    </lineage>
</organism>
<evidence type="ECO:0000256" key="3">
    <source>
        <dbReference type="ARBA" id="ARBA00022833"/>
    </source>
</evidence>
<evidence type="ECO:0000313" key="7">
    <source>
        <dbReference type="Proteomes" id="UP001201812"/>
    </source>
</evidence>
<evidence type="ECO:0000259" key="5">
    <source>
        <dbReference type="PROSITE" id="PS50157"/>
    </source>
</evidence>
<accession>A0AAD4QSG4</accession>
<dbReference type="InterPro" id="IPR036236">
    <property type="entry name" value="Znf_C2H2_sf"/>
</dbReference>
<dbReference type="GO" id="GO:0008270">
    <property type="term" value="F:zinc ion binding"/>
    <property type="evidence" value="ECO:0007669"/>
    <property type="project" value="UniProtKB-KW"/>
</dbReference>
<dbReference type="InterPro" id="IPR013087">
    <property type="entry name" value="Znf_C2H2_type"/>
</dbReference>
<keyword evidence="1" id="KW-0479">Metal-binding</keyword>
<evidence type="ECO:0000256" key="2">
    <source>
        <dbReference type="ARBA" id="ARBA00022771"/>
    </source>
</evidence>
<dbReference type="SUPFAM" id="SSF57667">
    <property type="entry name" value="beta-beta-alpha zinc fingers"/>
    <property type="match status" value="2"/>
</dbReference>
<dbReference type="PANTHER" id="PTHR23235:SF176">
    <property type="entry name" value="C2H2-TYPE DOMAIN-CONTAINING PROTEIN"/>
    <property type="match status" value="1"/>
</dbReference>
<feature type="domain" description="C2H2-type" evidence="5">
    <location>
        <begin position="77"/>
        <end position="100"/>
    </location>
</feature>
<dbReference type="AlphaFoldDB" id="A0AAD4QSG4"/>
<dbReference type="FunFam" id="3.30.160.60:FF:002343">
    <property type="entry name" value="Zinc finger protein 33A"/>
    <property type="match status" value="1"/>
</dbReference>
<proteinExistence type="predicted"/>
<dbReference type="GO" id="GO:0000981">
    <property type="term" value="F:DNA-binding transcription factor activity, RNA polymerase II-specific"/>
    <property type="evidence" value="ECO:0007669"/>
    <property type="project" value="TreeGrafter"/>
</dbReference>
<dbReference type="Proteomes" id="UP001201812">
    <property type="component" value="Unassembled WGS sequence"/>
</dbReference>
<dbReference type="GO" id="GO:0000978">
    <property type="term" value="F:RNA polymerase II cis-regulatory region sequence-specific DNA binding"/>
    <property type="evidence" value="ECO:0007669"/>
    <property type="project" value="TreeGrafter"/>
</dbReference>